<accession>A0A502CEN4</accession>
<comment type="caution">
    <text evidence="2">The sequence shown here is derived from an EMBL/GenBank/DDBJ whole genome shotgun (WGS) entry which is preliminary data.</text>
</comment>
<dbReference type="AlphaFoldDB" id="A0A502CEN4"/>
<dbReference type="Proteomes" id="UP000319486">
    <property type="component" value="Unassembled WGS sequence"/>
</dbReference>
<protein>
    <submittedName>
        <fullName evidence="2">Uncharacterized protein</fullName>
    </submittedName>
</protein>
<evidence type="ECO:0000313" key="3">
    <source>
        <dbReference type="Proteomes" id="UP000319486"/>
    </source>
</evidence>
<sequence length="233" mass="25783">MQHKNEGASVTSLKEEVKEIVEIVALVPEEHRAMCFEMLLKDALSTRHASPKSVPHPAPHASASEARPAKSPTPAINAGDVTDDQISPAAGIQPKVNEGSDIVMADLHMKTKKFMSSNDLNLEHINNVFYKEGDKFELLITDFGATNMTEGQIRIASMQALHHALTDGDFTTTVEAVREECKMRKCYDGPNFSRNFRVNAETFDFGEWSKEVTELRLSEVGKKALAEVVKNLT</sequence>
<keyword evidence="3" id="KW-1185">Reference proteome</keyword>
<proteinExistence type="predicted"/>
<feature type="compositionally biased region" description="Low complexity" evidence="1">
    <location>
        <begin position="51"/>
        <end position="66"/>
    </location>
</feature>
<name>A0A502CEN4_9GAMM</name>
<evidence type="ECO:0000313" key="2">
    <source>
        <dbReference type="EMBL" id="TPG11438.1"/>
    </source>
</evidence>
<organism evidence="2 3">
    <name type="scientific">Rhodanobacter glycinis</name>
    <dbReference type="NCBI Taxonomy" id="582702"/>
    <lineage>
        <taxon>Bacteria</taxon>
        <taxon>Pseudomonadati</taxon>
        <taxon>Pseudomonadota</taxon>
        <taxon>Gammaproteobacteria</taxon>
        <taxon>Lysobacterales</taxon>
        <taxon>Rhodanobacteraceae</taxon>
        <taxon>Rhodanobacter</taxon>
    </lineage>
</organism>
<feature type="region of interest" description="Disordered" evidence="1">
    <location>
        <begin position="47"/>
        <end position="79"/>
    </location>
</feature>
<dbReference type="EMBL" id="RCZO01000001">
    <property type="protein sequence ID" value="TPG11438.1"/>
    <property type="molecule type" value="Genomic_DNA"/>
</dbReference>
<evidence type="ECO:0000256" key="1">
    <source>
        <dbReference type="SAM" id="MobiDB-lite"/>
    </source>
</evidence>
<gene>
    <name evidence="2" type="ORF">EAH88_02635</name>
</gene>
<reference evidence="2 3" key="1">
    <citation type="journal article" date="2019" name="Environ. Microbiol.">
        <title>Species interactions and distinct microbial communities in high Arctic permafrost affected cryosols are associated with the CH4 and CO2 gas fluxes.</title>
        <authorList>
            <person name="Altshuler I."/>
            <person name="Hamel J."/>
            <person name="Turney S."/>
            <person name="Magnuson E."/>
            <person name="Levesque R."/>
            <person name="Greer C."/>
            <person name="Whyte L.G."/>
        </authorList>
    </citation>
    <scope>NUCLEOTIDE SEQUENCE [LARGE SCALE GENOMIC DNA]</scope>
    <source>
        <strain evidence="2 3">S13Y</strain>
    </source>
</reference>